<keyword evidence="6" id="KW-1185">Reference proteome</keyword>
<dbReference type="Proteomes" id="UP000371041">
    <property type="component" value="Chromosome"/>
</dbReference>
<keyword evidence="1 2" id="KW-0238">DNA-binding</keyword>
<dbReference type="EMBL" id="CP045929">
    <property type="protein sequence ID" value="QGK69593.1"/>
    <property type="molecule type" value="Genomic_DNA"/>
</dbReference>
<dbReference type="InterPro" id="IPR036271">
    <property type="entry name" value="Tet_transcr_reg_TetR-rel_C_sf"/>
</dbReference>
<dbReference type="PROSITE" id="PS50977">
    <property type="entry name" value="HTH_TETR_2"/>
    <property type="match status" value="1"/>
</dbReference>
<feature type="domain" description="HTH tetR-type" evidence="4">
    <location>
        <begin position="41"/>
        <end position="101"/>
    </location>
</feature>
<dbReference type="Gene3D" id="1.10.357.10">
    <property type="entry name" value="Tetracycline Repressor, domain 2"/>
    <property type="match status" value="1"/>
</dbReference>
<gene>
    <name evidence="5" type="ORF">GIY23_08745</name>
</gene>
<dbReference type="PRINTS" id="PR00455">
    <property type="entry name" value="HTHTETR"/>
</dbReference>
<feature type="compositionally biased region" description="Polar residues" evidence="3">
    <location>
        <begin position="22"/>
        <end position="31"/>
    </location>
</feature>
<dbReference type="Pfam" id="PF00440">
    <property type="entry name" value="TetR_N"/>
    <property type="match status" value="1"/>
</dbReference>
<dbReference type="KEGG" id="sace:GIY23_08745"/>
<evidence type="ECO:0000256" key="3">
    <source>
        <dbReference type="SAM" id="MobiDB-lite"/>
    </source>
</evidence>
<dbReference type="SUPFAM" id="SSF48498">
    <property type="entry name" value="Tetracyclin repressor-like, C-terminal domain"/>
    <property type="match status" value="1"/>
</dbReference>
<reference evidence="6" key="1">
    <citation type="submission" date="2019-11" db="EMBL/GenBank/DDBJ databases">
        <title>The complete genome sequence of Saccharopolyspora sp. E2A.</title>
        <authorList>
            <person name="Zhang G."/>
        </authorList>
    </citation>
    <scope>NUCLEOTIDE SEQUENCE [LARGE SCALE GENOMIC DNA]</scope>
    <source>
        <strain evidence="6">E2A</strain>
    </source>
</reference>
<accession>A0A5Q3Q5H5</accession>
<sequence>MRSRTAGVSRLTISGEDDLGVSNDSSATTTGAPARETARRAKTRERLLDAAYRQFCAHGIHGTSIEAITDDADFTRGAFYSNFASKEELFLALTEREHHARLEGLRSQFTDVTALLGQTGGKPAPETIENAIADILASQPKGRQWCVLDAEFRLLAMRDPQVAGRYLQASQDFRRRLAELVDTAFATVGLRFVIDSLRLTGVLVDQFESAMQEAILSGAEDAEQAARDNVMRLLPQLVHSLTEVSDEAEPSASREADARQ</sequence>
<proteinExistence type="predicted"/>
<evidence type="ECO:0000313" key="5">
    <source>
        <dbReference type="EMBL" id="QGK69593.1"/>
    </source>
</evidence>
<feature type="DNA-binding region" description="H-T-H motif" evidence="2">
    <location>
        <begin position="64"/>
        <end position="83"/>
    </location>
</feature>
<name>A0A5Q3Q5H5_9PSEU</name>
<evidence type="ECO:0000313" key="6">
    <source>
        <dbReference type="Proteomes" id="UP000371041"/>
    </source>
</evidence>
<feature type="region of interest" description="Disordered" evidence="3">
    <location>
        <begin position="15"/>
        <end position="40"/>
    </location>
</feature>
<dbReference type="InterPro" id="IPR009057">
    <property type="entry name" value="Homeodomain-like_sf"/>
</dbReference>
<evidence type="ECO:0000256" key="2">
    <source>
        <dbReference type="PROSITE-ProRule" id="PRU00335"/>
    </source>
</evidence>
<dbReference type="SUPFAM" id="SSF46689">
    <property type="entry name" value="Homeodomain-like"/>
    <property type="match status" value="1"/>
</dbReference>
<dbReference type="GO" id="GO:0003700">
    <property type="term" value="F:DNA-binding transcription factor activity"/>
    <property type="evidence" value="ECO:0007669"/>
    <property type="project" value="TreeGrafter"/>
</dbReference>
<dbReference type="InterPro" id="IPR001647">
    <property type="entry name" value="HTH_TetR"/>
</dbReference>
<dbReference type="InterPro" id="IPR050109">
    <property type="entry name" value="HTH-type_TetR-like_transc_reg"/>
</dbReference>
<organism evidence="5 6">
    <name type="scientific">Allosaccharopolyspora coralli</name>
    <dbReference type="NCBI Taxonomy" id="2665642"/>
    <lineage>
        <taxon>Bacteria</taxon>
        <taxon>Bacillati</taxon>
        <taxon>Actinomycetota</taxon>
        <taxon>Actinomycetes</taxon>
        <taxon>Pseudonocardiales</taxon>
        <taxon>Pseudonocardiaceae</taxon>
        <taxon>Allosaccharopolyspora</taxon>
    </lineage>
</organism>
<evidence type="ECO:0000256" key="1">
    <source>
        <dbReference type="ARBA" id="ARBA00023125"/>
    </source>
</evidence>
<dbReference type="PANTHER" id="PTHR30055:SF241">
    <property type="entry name" value="TRANSCRIPTIONAL REGULATORY PROTEIN"/>
    <property type="match status" value="1"/>
</dbReference>
<dbReference type="PANTHER" id="PTHR30055">
    <property type="entry name" value="HTH-TYPE TRANSCRIPTIONAL REGULATOR RUTR"/>
    <property type="match status" value="1"/>
</dbReference>
<protein>
    <submittedName>
        <fullName evidence="5">TetR family transcriptional regulator</fullName>
    </submittedName>
</protein>
<dbReference type="AlphaFoldDB" id="A0A5Q3Q5H5"/>
<dbReference type="GO" id="GO:0000976">
    <property type="term" value="F:transcription cis-regulatory region binding"/>
    <property type="evidence" value="ECO:0007669"/>
    <property type="project" value="TreeGrafter"/>
</dbReference>
<evidence type="ECO:0000259" key="4">
    <source>
        <dbReference type="PROSITE" id="PS50977"/>
    </source>
</evidence>